<reference evidence="1 2" key="1">
    <citation type="journal article" date="2019" name="Nat. Med.">
        <title>A library of human gut bacterial isolates paired with longitudinal multiomics data enables mechanistic microbiome research.</title>
        <authorList>
            <person name="Poyet M."/>
            <person name="Groussin M."/>
            <person name="Gibbons S.M."/>
            <person name="Avila-Pacheco J."/>
            <person name="Jiang X."/>
            <person name="Kearney S.M."/>
            <person name="Perrotta A.R."/>
            <person name="Berdy B."/>
            <person name="Zhao S."/>
            <person name="Lieberman T.D."/>
            <person name="Swanson P.K."/>
            <person name="Smith M."/>
            <person name="Roesemann S."/>
            <person name="Alexander J.E."/>
            <person name="Rich S.A."/>
            <person name="Livny J."/>
            <person name="Vlamakis H."/>
            <person name="Clish C."/>
            <person name="Bullock K."/>
            <person name="Deik A."/>
            <person name="Scott J."/>
            <person name="Pierce K.A."/>
            <person name="Xavier R.J."/>
            <person name="Alm E.J."/>
        </authorList>
    </citation>
    <scope>NUCLEOTIDE SEQUENCE [LARGE SCALE GENOMIC DNA]</scope>
    <source>
        <strain evidence="1 2">BIOML-A16</strain>
    </source>
</reference>
<protein>
    <recommendedName>
        <fullName evidence="3">PDZ domain-containing protein</fullName>
    </recommendedName>
</protein>
<sequence length="273" mass="31200">MKNKSLHEDKVLKSKISLLQSLREFIHVYPGEEDSLFIHISEMGFDHITAGMDINIQNLNIELKELYTKRSDILKKKIPTPLRTLEIERIMRDPFLMLLRKSAGLTEELTPAEYSALLNKEIQTEVTDPQKLISLAIASYTESDGREAIYYYRKALDCKELPSNIRVFIEQSLSRLLNPDIYDGGIGLIILEIQENSMLSERLNIGDVIFKINGNVLLEPAEILSTMATASKEENILLEVYTKEQKRISISLPGRTHLECIVSQSVMLNLFFI</sequence>
<proteinExistence type="predicted"/>
<dbReference type="AlphaFoldDB" id="A0AA44APH8"/>
<dbReference type="EMBL" id="WNDA01000048">
    <property type="protein sequence ID" value="MTU71196.1"/>
    <property type="molecule type" value="Genomic_DNA"/>
</dbReference>
<dbReference type="Gene3D" id="2.30.42.10">
    <property type="match status" value="1"/>
</dbReference>
<evidence type="ECO:0000313" key="1">
    <source>
        <dbReference type="EMBL" id="MTU71196.1"/>
    </source>
</evidence>
<dbReference type="Proteomes" id="UP000448908">
    <property type="component" value="Unassembled WGS sequence"/>
</dbReference>
<evidence type="ECO:0000313" key="2">
    <source>
        <dbReference type="Proteomes" id="UP000448908"/>
    </source>
</evidence>
<organism evidence="1 2">
    <name type="scientific">Parabacteroides merdae</name>
    <dbReference type="NCBI Taxonomy" id="46503"/>
    <lineage>
        <taxon>Bacteria</taxon>
        <taxon>Pseudomonadati</taxon>
        <taxon>Bacteroidota</taxon>
        <taxon>Bacteroidia</taxon>
        <taxon>Bacteroidales</taxon>
        <taxon>Tannerellaceae</taxon>
        <taxon>Parabacteroides</taxon>
    </lineage>
</organism>
<dbReference type="RefSeq" id="WP_005639519.1">
    <property type="nucleotide sequence ID" value="NZ_BQNZ01000001.1"/>
</dbReference>
<comment type="caution">
    <text evidence="1">The sequence shown here is derived from an EMBL/GenBank/DDBJ whole genome shotgun (WGS) entry which is preliminary data.</text>
</comment>
<dbReference type="InterPro" id="IPR036034">
    <property type="entry name" value="PDZ_sf"/>
</dbReference>
<dbReference type="SUPFAM" id="SSF50156">
    <property type="entry name" value="PDZ domain-like"/>
    <property type="match status" value="1"/>
</dbReference>
<dbReference type="GeneID" id="49202199"/>
<gene>
    <name evidence="1" type="ORF">GMD92_19585</name>
</gene>
<name>A0AA44APH8_9BACT</name>
<evidence type="ECO:0008006" key="3">
    <source>
        <dbReference type="Google" id="ProtNLM"/>
    </source>
</evidence>
<accession>A0AA44APH8</accession>